<name>A0A2M6WDS3_9BACT</name>
<dbReference type="EMBL" id="PFBJ01000018">
    <property type="protein sequence ID" value="PIT90950.1"/>
    <property type="molecule type" value="Genomic_DNA"/>
</dbReference>
<proteinExistence type="predicted"/>
<protein>
    <submittedName>
        <fullName evidence="2">Uncharacterized protein</fullName>
    </submittedName>
</protein>
<comment type="caution">
    <text evidence="2">The sequence shown here is derived from an EMBL/GenBank/DDBJ whole genome shotgun (WGS) entry which is preliminary data.</text>
</comment>
<accession>A0A2M6WDS3</accession>
<feature type="region of interest" description="Disordered" evidence="1">
    <location>
        <begin position="1"/>
        <end position="36"/>
    </location>
</feature>
<reference evidence="3" key="1">
    <citation type="submission" date="2017-09" db="EMBL/GenBank/DDBJ databases">
        <title>Depth-based differentiation of microbial function through sediment-hosted aquifers and enrichment of novel symbionts in the deep terrestrial subsurface.</title>
        <authorList>
            <person name="Probst A.J."/>
            <person name="Ladd B."/>
            <person name="Jarett J.K."/>
            <person name="Geller-Mcgrath D.E."/>
            <person name="Sieber C.M.K."/>
            <person name="Emerson J.B."/>
            <person name="Anantharaman K."/>
            <person name="Thomas B.C."/>
            <person name="Malmstrom R."/>
            <person name="Stieglmeier M."/>
            <person name="Klingl A."/>
            <person name="Woyke T."/>
            <person name="Ryan C.M."/>
            <person name="Banfield J.F."/>
        </authorList>
    </citation>
    <scope>NUCLEOTIDE SEQUENCE [LARGE SCALE GENOMIC DNA]</scope>
</reference>
<organism evidence="2 3">
    <name type="scientific">Candidatus Kaiserbacteria bacterium CG10_big_fil_rev_8_21_14_0_10_49_17</name>
    <dbReference type="NCBI Taxonomy" id="1974609"/>
    <lineage>
        <taxon>Bacteria</taxon>
        <taxon>Candidatus Kaiseribacteriota</taxon>
    </lineage>
</organism>
<dbReference type="AlphaFoldDB" id="A0A2M6WDS3"/>
<dbReference type="Proteomes" id="UP000228809">
    <property type="component" value="Unassembled WGS sequence"/>
</dbReference>
<evidence type="ECO:0000313" key="3">
    <source>
        <dbReference type="Proteomes" id="UP000228809"/>
    </source>
</evidence>
<gene>
    <name evidence="2" type="ORF">COU17_03290</name>
</gene>
<evidence type="ECO:0000256" key="1">
    <source>
        <dbReference type="SAM" id="MobiDB-lite"/>
    </source>
</evidence>
<sequence length="71" mass="7622">MRKGASFVSEPSLGEKTTGQKTDAEGELPTIEEADGDYSPLHKNYFLRPIGPQASMKEAADCHGAVLISSR</sequence>
<evidence type="ECO:0000313" key="2">
    <source>
        <dbReference type="EMBL" id="PIT90950.1"/>
    </source>
</evidence>